<dbReference type="AlphaFoldDB" id="F9WF98"/>
<feature type="transmembrane region" description="Helical" evidence="1">
    <location>
        <begin position="50"/>
        <end position="75"/>
    </location>
</feature>
<dbReference type="Proteomes" id="UP000000702">
    <property type="component" value="Unassembled WGS sequence"/>
</dbReference>
<proteinExistence type="predicted"/>
<reference evidence="3" key="1">
    <citation type="submission" date="2011-07" db="EMBL/GenBank/DDBJ databases">
        <title>Divergent evolution of antigenic variation in African trypanosomes.</title>
        <authorList>
            <person name="Jackson A.P."/>
            <person name="Berry A."/>
            <person name="Allison H.C."/>
            <person name="Burton P."/>
            <person name="Anderson J."/>
            <person name="Aslett M."/>
            <person name="Brown R."/>
            <person name="Corton N."/>
            <person name="Harris D."/>
            <person name="Hauser H."/>
            <person name="Gamble J."/>
            <person name="Gilderthorp R."/>
            <person name="McQuillan J."/>
            <person name="Quail M.A."/>
            <person name="Sanders M."/>
            <person name="Van Tonder A."/>
            <person name="Ginger M.L."/>
            <person name="Donelson J.E."/>
            <person name="Field M.C."/>
            <person name="Barry J.D."/>
            <person name="Berriman M."/>
            <person name="Hertz-Fowler C."/>
        </authorList>
    </citation>
    <scope>NUCLEOTIDE SEQUENCE [LARGE SCALE GENOMIC DNA]</scope>
    <source>
        <strain evidence="3">IL3000</strain>
    </source>
</reference>
<feature type="transmembrane region" description="Helical" evidence="1">
    <location>
        <begin position="15"/>
        <end position="38"/>
    </location>
</feature>
<reference evidence="2 3" key="2">
    <citation type="journal article" date="2012" name="Proc. Natl. Acad. Sci. U.S.A.">
        <title>Antigenic diversity is generated by distinct evolutionary mechanisms in African trypanosome species.</title>
        <authorList>
            <person name="Jackson A.P."/>
            <person name="Berry A."/>
            <person name="Aslett M."/>
            <person name="Allison H.C."/>
            <person name="Burton P."/>
            <person name="Vavrova-Anderson J."/>
            <person name="Brown R."/>
            <person name="Browne H."/>
            <person name="Corton N."/>
            <person name="Hauser H."/>
            <person name="Gamble J."/>
            <person name="Gilderthorp R."/>
            <person name="Marcello L."/>
            <person name="McQuillan J."/>
            <person name="Otto T.D."/>
            <person name="Quail M.A."/>
            <person name="Sanders M.J."/>
            <person name="van Tonder A."/>
            <person name="Ginger M.L."/>
            <person name="Field M.C."/>
            <person name="Barry J.D."/>
            <person name="Hertz-Fowler C."/>
            <person name="Berriman M."/>
        </authorList>
    </citation>
    <scope>NUCLEOTIDE SEQUENCE [LARGE SCALE GENOMIC DNA]</scope>
    <source>
        <strain evidence="2 3">IL3000</strain>
    </source>
</reference>
<accession>F9WF98</accession>
<evidence type="ECO:0000313" key="2">
    <source>
        <dbReference type="EMBL" id="CCD15966.1"/>
    </source>
</evidence>
<organism evidence="2 3">
    <name type="scientific">Trypanosoma congolense (strain IL3000)</name>
    <dbReference type="NCBI Taxonomy" id="1068625"/>
    <lineage>
        <taxon>Eukaryota</taxon>
        <taxon>Discoba</taxon>
        <taxon>Euglenozoa</taxon>
        <taxon>Kinetoplastea</taxon>
        <taxon>Metakinetoplastina</taxon>
        <taxon>Trypanosomatida</taxon>
        <taxon>Trypanosomatidae</taxon>
        <taxon>Trypanosoma</taxon>
        <taxon>Nannomonas</taxon>
    </lineage>
</organism>
<keyword evidence="1" id="KW-1133">Transmembrane helix</keyword>
<feature type="transmembrane region" description="Helical" evidence="1">
    <location>
        <begin position="81"/>
        <end position="103"/>
    </location>
</feature>
<name>F9WF98_TRYCI</name>
<protein>
    <submittedName>
        <fullName evidence="2">WGS project CAEQ00000000 data, annotated contig 36</fullName>
    </submittedName>
</protein>
<keyword evidence="3" id="KW-1185">Reference proteome</keyword>
<sequence>MDVTQMPCAAASATFFPTFLFVFYLFRTFLHMCMFCPLIPAHQSAVPVHFYFYLHCANFFRASPLTFLFICSISLLTCHSFWPAVLVPSWFGCAISGAISLAYKVMDGNLVFEACRRTAFRIDENVSVPRPGNLFVFCLRVTHCRYGGNKTKAERCNAVAFQYFFH</sequence>
<keyword evidence="1" id="KW-0812">Transmembrane</keyword>
<gene>
    <name evidence="2" type="ORF">TCIL3000_0_01090</name>
</gene>
<evidence type="ECO:0000313" key="3">
    <source>
        <dbReference type="Proteomes" id="UP000000702"/>
    </source>
</evidence>
<comment type="caution">
    <text evidence="2">The sequence shown here is derived from an EMBL/GenBank/DDBJ whole genome shotgun (WGS) entry which is preliminary data.</text>
</comment>
<dbReference type="VEuPathDB" id="TriTrypDB:TcIL3000_0_01090"/>
<dbReference type="EMBL" id="CAEQ01002118">
    <property type="protein sequence ID" value="CCD15966.1"/>
    <property type="molecule type" value="Genomic_DNA"/>
</dbReference>
<keyword evidence="1" id="KW-0472">Membrane</keyword>
<evidence type="ECO:0000256" key="1">
    <source>
        <dbReference type="SAM" id="Phobius"/>
    </source>
</evidence>